<dbReference type="InterPro" id="IPR005648">
    <property type="entry name" value="FlgD"/>
</dbReference>
<keyword evidence="3" id="KW-0969">Cilium</keyword>
<name>A0A3T0D435_9FIRM</name>
<dbReference type="GO" id="GO:0044781">
    <property type="term" value="P:bacterial-type flagellum organization"/>
    <property type="evidence" value="ECO:0007669"/>
    <property type="project" value="UniProtKB-KW"/>
</dbReference>
<dbReference type="Pfam" id="PF03963">
    <property type="entry name" value="FlgD"/>
    <property type="match status" value="1"/>
</dbReference>
<keyword evidence="4" id="KW-1185">Reference proteome</keyword>
<evidence type="ECO:0000256" key="2">
    <source>
        <dbReference type="ARBA" id="ARBA00022795"/>
    </source>
</evidence>
<dbReference type="AlphaFoldDB" id="A0A3T0D435"/>
<keyword evidence="3" id="KW-0966">Cell projection</keyword>
<gene>
    <name evidence="3" type="ORF">ELD05_03330</name>
</gene>
<proteinExistence type="inferred from homology"/>
<comment type="similarity">
    <text evidence="1">Belongs to the FlgD family.</text>
</comment>
<dbReference type="Proteomes" id="UP000282930">
    <property type="component" value="Chromosome"/>
</dbReference>
<dbReference type="KEGG" id="ccha:ELD05_03330"/>
<sequence length="169" mass="18754">MADTSINNLTGVLSQSSSISSSQSSSKNTLGKQEFLNLLVTQLRYQDPLKPMEDKEFVAQLAQFSALEQMQNLNESFELIKAQNMIGRYVVATNPSDTSKTVEGRVDSIRVDGSKIYLKVNGVEVTTENIKQIYHTYAEEVLSDIMTKVPTKDDLLNILDSLQKGEGSK</sequence>
<dbReference type="RefSeq" id="WP_127351351.1">
    <property type="nucleotide sequence ID" value="NZ_CP034791.1"/>
</dbReference>
<dbReference type="EMBL" id="CP034791">
    <property type="protein sequence ID" value="AZT89760.1"/>
    <property type="molecule type" value="Genomic_DNA"/>
</dbReference>
<accession>A0A3T0D435</accession>
<protein>
    <submittedName>
        <fullName evidence="3">Flagellar hook capping protein</fullName>
    </submittedName>
</protein>
<keyword evidence="2" id="KW-1005">Bacterial flagellum biogenesis</keyword>
<evidence type="ECO:0000256" key="1">
    <source>
        <dbReference type="ARBA" id="ARBA00010577"/>
    </source>
</evidence>
<organism evidence="3 4">
    <name type="scientific">Caldicellulosiruptor changbaiensis</name>
    <dbReference type="NCBI Taxonomy" id="1222016"/>
    <lineage>
        <taxon>Bacteria</taxon>
        <taxon>Bacillati</taxon>
        <taxon>Bacillota</taxon>
        <taxon>Bacillota incertae sedis</taxon>
        <taxon>Caldicellulosiruptorales</taxon>
        <taxon>Caldicellulosiruptoraceae</taxon>
        <taxon>Caldicellulosiruptor</taxon>
    </lineage>
</organism>
<reference evidence="3 4" key="1">
    <citation type="submission" date="2018-12" db="EMBL/GenBank/DDBJ databases">
        <title>Genome sequence from the cellulolytic species, Caldicellulosiruptor changbaiensis.</title>
        <authorList>
            <person name="Blumer-Schuette S.E."/>
            <person name="Mendoza C."/>
        </authorList>
    </citation>
    <scope>NUCLEOTIDE SEQUENCE [LARGE SCALE GENOMIC DNA]</scope>
    <source>
        <strain evidence="3 4">CBS-Z</strain>
    </source>
</reference>
<evidence type="ECO:0000313" key="3">
    <source>
        <dbReference type="EMBL" id="AZT89760.1"/>
    </source>
</evidence>
<keyword evidence="3" id="KW-0282">Flagellum</keyword>
<evidence type="ECO:0000313" key="4">
    <source>
        <dbReference type="Proteomes" id="UP000282930"/>
    </source>
</evidence>